<sequence>MLPSRYNRENLRRLTDNPGLVLGELNRIGCELNKAYHRRRQPRPSGVDVMAEDWDNLLILDGCRYDMYCEHTSFERPVDRRRSAGSDSWEFLEANFAGRQFHDTVYVTANPHAYRLSEGVFHHRRNLLDDAWDPDVGTVRPAEMAAATREAHRRFPDKRLLVHFMQPHFPFLGETGRRLDEPGIDLHMDDEERSDSLDVWDKLRYGELDRAPVWEAYRENLDIVLDTVRSLDADLDGKTVVSTDHGNLVGDRLRPIPVRGYGHPRGLYAPQLIEVPWQVVSVDDRRTIRSEQPVEAGEDSLSDDVVEDRLQNLGYKA</sequence>
<keyword evidence="2" id="KW-1185">Reference proteome</keyword>
<evidence type="ECO:0000313" key="2">
    <source>
        <dbReference type="Proteomes" id="UP001596432"/>
    </source>
</evidence>
<dbReference type="RefSeq" id="WP_274324586.1">
    <property type="nucleotide sequence ID" value="NZ_CP118158.1"/>
</dbReference>
<protein>
    <recommendedName>
        <fullName evidence="3">Sulfatase</fullName>
    </recommendedName>
</protein>
<evidence type="ECO:0000313" key="1">
    <source>
        <dbReference type="EMBL" id="MFC7138985.1"/>
    </source>
</evidence>
<dbReference type="AlphaFoldDB" id="A0ABD5Y0Z6"/>
<evidence type="ECO:0008006" key="3">
    <source>
        <dbReference type="Google" id="ProtNLM"/>
    </source>
</evidence>
<gene>
    <name evidence="1" type="ORF">ACFQMA_03925</name>
</gene>
<comment type="caution">
    <text evidence="1">The sequence shown here is derived from an EMBL/GenBank/DDBJ whole genome shotgun (WGS) entry which is preliminary data.</text>
</comment>
<accession>A0ABD5Y0Z6</accession>
<dbReference type="Proteomes" id="UP001596432">
    <property type="component" value="Unassembled WGS sequence"/>
</dbReference>
<dbReference type="GeneID" id="78819232"/>
<name>A0ABD5Y0Z6_9EURY</name>
<organism evidence="1 2">
    <name type="scientific">Halosimplex aquaticum</name>
    <dbReference type="NCBI Taxonomy" id="3026162"/>
    <lineage>
        <taxon>Archaea</taxon>
        <taxon>Methanobacteriati</taxon>
        <taxon>Methanobacteriota</taxon>
        <taxon>Stenosarchaea group</taxon>
        <taxon>Halobacteria</taxon>
        <taxon>Halobacteriales</taxon>
        <taxon>Haloarculaceae</taxon>
        <taxon>Halosimplex</taxon>
    </lineage>
</organism>
<reference evidence="1 2" key="1">
    <citation type="journal article" date="2019" name="Int. J. Syst. Evol. Microbiol.">
        <title>The Global Catalogue of Microorganisms (GCM) 10K type strain sequencing project: providing services to taxonomists for standard genome sequencing and annotation.</title>
        <authorList>
            <consortium name="The Broad Institute Genomics Platform"/>
            <consortium name="The Broad Institute Genome Sequencing Center for Infectious Disease"/>
            <person name="Wu L."/>
            <person name="Ma J."/>
        </authorList>
    </citation>
    <scope>NUCLEOTIDE SEQUENCE [LARGE SCALE GENOMIC DNA]</scope>
    <source>
        <strain evidence="1 2">XZYJT29</strain>
    </source>
</reference>
<dbReference type="EMBL" id="JBHTAS010000001">
    <property type="protein sequence ID" value="MFC7138985.1"/>
    <property type="molecule type" value="Genomic_DNA"/>
</dbReference>
<proteinExistence type="predicted"/>